<evidence type="ECO:0000313" key="2">
    <source>
        <dbReference type="EMBL" id="RDE07910.1"/>
    </source>
</evidence>
<dbReference type="PANTHER" id="PTHR34989">
    <property type="entry name" value="PROTEIN HDED"/>
    <property type="match status" value="1"/>
</dbReference>
<dbReference type="AlphaFoldDB" id="A0A369W3I3"/>
<sequence length="185" mass="19920">MADQRKSFRLPSILTGLRGVLMLVAGIYAVLFPGAALLVLTTLAAALFVIDGILGLWTITFGGGKTGNFWFDVVRNALSILVGVLILISPLLGALITATFLVYLVAFQAIFVGVMEIVVIVRERELYAKIWPVLLSGVLYVLFGLLLIFWPLAAAVALVMVSGVLMILFSGALLGQAWRLYKAGH</sequence>
<dbReference type="Pfam" id="PF03729">
    <property type="entry name" value="DUF308"/>
    <property type="match status" value="2"/>
</dbReference>
<feature type="transmembrane region" description="Helical" evidence="1">
    <location>
        <begin position="73"/>
        <end position="94"/>
    </location>
</feature>
<dbReference type="RefSeq" id="WP_147276114.1">
    <property type="nucleotide sequence ID" value="NZ_QQNH01000029.1"/>
</dbReference>
<feature type="transmembrane region" description="Helical" evidence="1">
    <location>
        <begin position="37"/>
        <end position="61"/>
    </location>
</feature>
<comment type="caution">
    <text evidence="2">The sequence shown here is derived from an EMBL/GenBank/DDBJ whole genome shotgun (WGS) entry which is preliminary data.</text>
</comment>
<organism evidence="2 3">
    <name type="scientific">Pelagibacterium lacus</name>
    <dbReference type="NCBI Taxonomy" id="2282655"/>
    <lineage>
        <taxon>Bacteria</taxon>
        <taxon>Pseudomonadati</taxon>
        <taxon>Pseudomonadota</taxon>
        <taxon>Alphaproteobacteria</taxon>
        <taxon>Hyphomicrobiales</taxon>
        <taxon>Devosiaceae</taxon>
        <taxon>Pelagibacterium</taxon>
    </lineage>
</organism>
<dbReference type="PANTHER" id="PTHR34989:SF1">
    <property type="entry name" value="PROTEIN HDED"/>
    <property type="match status" value="1"/>
</dbReference>
<dbReference type="InterPro" id="IPR005325">
    <property type="entry name" value="DUF308_memb"/>
</dbReference>
<protein>
    <submittedName>
        <fullName evidence="2">Cobalt ABC transporter permease</fullName>
    </submittedName>
</protein>
<evidence type="ECO:0000313" key="3">
    <source>
        <dbReference type="Proteomes" id="UP000253759"/>
    </source>
</evidence>
<gene>
    <name evidence="2" type="ORF">DVH29_14260</name>
</gene>
<reference evidence="3" key="1">
    <citation type="submission" date="2018-07" db="EMBL/GenBank/DDBJ databases">
        <authorList>
            <person name="Liu B.-T."/>
            <person name="Du Z."/>
        </authorList>
    </citation>
    <scope>NUCLEOTIDE SEQUENCE [LARGE SCALE GENOMIC DNA]</scope>
    <source>
        <strain evidence="3">XYN52</strain>
    </source>
</reference>
<feature type="transmembrane region" description="Helical" evidence="1">
    <location>
        <begin position="100"/>
        <end position="121"/>
    </location>
</feature>
<keyword evidence="3" id="KW-1185">Reference proteome</keyword>
<evidence type="ECO:0000256" key="1">
    <source>
        <dbReference type="SAM" id="Phobius"/>
    </source>
</evidence>
<accession>A0A369W3I3</accession>
<keyword evidence="1" id="KW-0812">Transmembrane</keyword>
<proteinExistence type="predicted"/>
<feature type="transmembrane region" description="Helical" evidence="1">
    <location>
        <begin position="12"/>
        <end position="31"/>
    </location>
</feature>
<feature type="transmembrane region" description="Helical" evidence="1">
    <location>
        <begin position="133"/>
        <end position="150"/>
    </location>
</feature>
<dbReference type="InterPro" id="IPR052712">
    <property type="entry name" value="Acid_resist_chaperone_HdeD"/>
</dbReference>
<feature type="transmembrane region" description="Helical" evidence="1">
    <location>
        <begin position="156"/>
        <end position="175"/>
    </location>
</feature>
<keyword evidence="1" id="KW-1133">Transmembrane helix</keyword>
<dbReference type="OrthoDB" id="8115544at2"/>
<dbReference type="EMBL" id="QQNH01000029">
    <property type="protein sequence ID" value="RDE07910.1"/>
    <property type="molecule type" value="Genomic_DNA"/>
</dbReference>
<dbReference type="GO" id="GO:0005886">
    <property type="term" value="C:plasma membrane"/>
    <property type="evidence" value="ECO:0007669"/>
    <property type="project" value="TreeGrafter"/>
</dbReference>
<keyword evidence="1" id="KW-0472">Membrane</keyword>
<name>A0A369W3I3_9HYPH</name>
<dbReference type="Proteomes" id="UP000253759">
    <property type="component" value="Unassembled WGS sequence"/>
</dbReference>